<proteinExistence type="predicted"/>
<sequence>VVHLNKLEKYFGLPPIVGRNKKRVVLDLRDRVQNRIFVLECTDSLVGGKEDVWLALHYVSSGNNEQINFHKWLSWMFENHSVNKRTEIAVVLKAIWYARNKLLHEGTNQRVEDLVAFVRGYYAEIKALAKSIYRSPPPQIRRTWTNYGVCSRLTLQLPIAFAREALAAVHGLRFALEIGFLFVILESGSKLEAKELSKLFVDCQFNFIARLGNQAAHAMAQDGMRRMEDCFWVEEALVLVTTAVDEERRLLDQP</sequence>
<name>A0A7J9J641_9ROSI</name>
<protein>
    <recommendedName>
        <fullName evidence="3">RNase H type-1 domain-containing protein</fullName>
    </recommendedName>
</protein>
<organism evidence="1 2">
    <name type="scientific">Gossypium armourianum</name>
    <dbReference type="NCBI Taxonomy" id="34283"/>
    <lineage>
        <taxon>Eukaryota</taxon>
        <taxon>Viridiplantae</taxon>
        <taxon>Streptophyta</taxon>
        <taxon>Embryophyta</taxon>
        <taxon>Tracheophyta</taxon>
        <taxon>Spermatophyta</taxon>
        <taxon>Magnoliopsida</taxon>
        <taxon>eudicotyledons</taxon>
        <taxon>Gunneridae</taxon>
        <taxon>Pentapetalae</taxon>
        <taxon>rosids</taxon>
        <taxon>malvids</taxon>
        <taxon>Malvales</taxon>
        <taxon>Malvaceae</taxon>
        <taxon>Malvoideae</taxon>
        <taxon>Gossypium</taxon>
    </lineage>
</organism>
<dbReference type="InterPro" id="IPR044730">
    <property type="entry name" value="RNase_H-like_dom_plant"/>
</dbReference>
<evidence type="ECO:0000313" key="2">
    <source>
        <dbReference type="Proteomes" id="UP000593575"/>
    </source>
</evidence>
<dbReference type="Proteomes" id="UP000593575">
    <property type="component" value="Unassembled WGS sequence"/>
</dbReference>
<reference evidence="1 2" key="1">
    <citation type="journal article" date="2019" name="Genome Biol. Evol.">
        <title>Insights into the evolution of the New World diploid cottons (Gossypium, subgenus Houzingenia) based on genome sequencing.</title>
        <authorList>
            <person name="Grover C.E."/>
            <person name="Arick M.A. 2nd"/>
            <person name="Thrash A."/>
            <person name="Conover J.L."/>
            <person name="Sanders W.S."/>
            <person name="Peterson D.G."/>
            <person name="Frelichowski J.E."/>
            <person name="Scheffler J.A."/>
            <person name="Scheffler B.E."/>
            <person name="Wendel J.F."/>
        </authorList>
    </citation>
    <scope>NUCLEOTIDE SEQUENCE [LARGE SCALE GENOMIC DNA]</scope>
    <source>
        <strain evidence="1">6</strain>
        <tissue evidence="1">Leaf</tissue>
    </source>
</reference>
<accession>A0A7J9J641</accession>
<feature type="non-terminal residue" evidence="1">
    <location>
        <position position="1"/>
    </location>
</feature>
<dbReference type="CDD" id="cd06222">
    <property type="entry name" value="RNase_H_like"/>
    <property type="match status" value="1"/>
</dbReference>
<evidence type="ECO:0000313" key="1">
    <source>
        <dbReference type="EMBL" id="MBA0829777.1"/>
    </source>
</evidence>
<dbReference type="AlphaFoldDB" id="A0A7J9J641"/>
<gene>
    <name evidence="1" type="ORF">Goarm_014359</name>
</gene>
<dbReference type="EMBL" id="JABFAE010000006">
    <property type="protein sequence ID" value="MBA0829777.1"/>
    <property type="molecule type" value="Genomic_DNA"/>
</dbReference>
<keyword evidence="2" id="KW-1185">Reference proteome</keyword>
<evidence type="ECO:0008006" key="3">
    <source>
        <dbReference type="Google" id="ProtNLM"/>
    </source>
</evidence>
<comment type="caution">
    <text evidence="1">The sequence shown here is derived from an EMBL/GenBank/DDBJ whole genome shotgun (WGS) entry which is preliminary data.</text>
</comment>